<protein>
    <submittedName>
        <fullName evidence="1">Uncharacterized protein</fullName>
    </submittedName>
</protein>
<proteinExistence type="predicted"/>
<name>A0A8T2PMY7_9TELE</name>
<evidence type="ECO:0000313" key="1">
    <source>
        <dbReference type="EMBL" id="KAG9352212.1"/>
    </source>
</evidence>
<organism evidence="1 2">
    <name type="scientific">Albula glossodonta</name>
    <name type="common">roundjaw bonefish</name>
    <dbReference type="NCBI Taxonomy" id="121402"/>
    <lineage>
        <taxon>Eukaryota</taxon>
        <taxon>Metazoa</taxon>
        <taxon>Chordata</taxon>
        <taxon>Craniata</taxon>
        <taxon>Vertebrata</taxon>
        <taxon>Euteleostomi</taxon>
        <taxon>Actinopterygii</taxon>
        <taxon>Neopterygii</taxon>
        <taxon>Teleostei</taxon>
        <taxon>Albuliformes</taxon>
        <taxon>Albulidae</taxon>
        <taxon>Albula</taxon>
    </lineage>
</organism>
<dbReference type="AlphaFoldDB" id="A0A8T2PMY7"/>
<dbReference type="Proteomes" id="UP000824540">
    <property type="component" value="Unassembled WGS sequence"/>
</dbReference>
<evidence type="ECO:0000313" key="2">
    <source>
        <dbReference type="Proteomes" id="UP000824540"/>
    </source>
</evidence>
<accession>A0A8T2PMY7</accession>
<sequence>MGLRHRNSCTVRSTTPLTPLFSCTLLWLLYSLLCDCRCQARIFISILHNSMDYYTMMSPEPSEHFNHAHPSHFSPSLALSHPDRVPPRPVMKQRSYCIERHMGSHMVRLQRLRGSSLFMRRQHLRSSFINRRTS</sequence>
<gene>
    <name evidence="1" type="ORF">JZ751_020625</name>
</gene>
<reference evidence="1" key="1">
    <citation type="thesis" date="2021" institute="BYU ScholarsArchive" country="Provo, UT, USA">
        <title>Applications of and Algorithms for Genome Assembly and Genomic Analyses with an Emphasis on Marine Teleosts.</title>
        <authorList>
            <person name="Pickett B.D."/>
        </authorList>
    </citation>
    <scope>NUCLEOTIDE SEQUENCE</scope>
    <source>
        <strain evidence="1">HI-2016</strain>
    </source>
</reference>
<keyword evidence="2" id="KW-1185">Reference proteome</keyword>
<comment type="caution">
    <text evidence="1">The sequence shown here is derived from an EMBL/GenBank/DDBJ whole genome shotgun (WGS) entry which is preliminary data.</text>
</comment>
<dbReference type="EMBL" id="JAFBMS010000005">
    <property type="protein sequence ID" value="KAG9352212.1"/>
    <property type="molecule type" value="Genomic_DNA"/>
</dbReference>